<keyword evidence="9" id="KW-0539">Nucleus</keyword>
<evidence type="ECO:0000256" key="7">
    <source>
        <dbReference type="ARBA" id="ARBA00023125"/>
    </source>
</evidence>
<keyword evidence="5" id="KW-0862">Zinc</keyword>
<feature type="non-terminal residue" evidence="12">
    <location>
        <position position="1"/>
    </location>
</feature>
<keyword evidence="2" id="KW-0479">Metal-binding</keyword>
<dbReference type="InterPro" id="IPR013087">
    <property type="entry name" value="Znf_C2H2_type"/>
</dbReference>
<protein>
    <recommendedName>
        <fullName evidence="11">C2H2-type domain-containing protein</fullName>
    </recommendedName>
</protein>
<dbReference type="Gene3D" id="2.170.270.10">
    <property type="entry name" value="SET domain"/>
    <property type="match status" value="1"/>
</dbReference>
<dbReference type="SMART" id="SM00355">
    <property type="entry name" value="ZnF_C2H2"/>
    <property type="match status" value="3"/>
</dbReference>
<keyword evidence="3" id="KW-0677">Repeat</keyword>
<evidence type="ECO:0000256" key="9">
    <source>
        <dbReference type="ARBA" id="ARBA00023242"/>
    </source>
</evidence>
<evidence type="ECO:0000256" key="10">
    <source>
        <dbReference type="PROSITE-ProRule" id="PRU00042"/>
    </source>
</evidence>
<evidence type="ECO:0000256" key="1">
    <source>
        <dbReference type="ARBA" id="ARBA00004123"/>
    </source>
</evidence>
<evidence type="ECO:0000256" key="4">
    <source>
        <dbReference type="ARBA" id="ARBA00022771"/>
    </source>
</evidence>
<dbReference type="EMBL" id="GECZ01028286">
    <property type="protein sequence ID" value="JAS41483.1"/>
    <property type="molecule type" value="Transcribed_RNA"/>
</dbReference>
<keyword evidence="6" id="KW-0805">Transcription regulation</keyword>
<dbReference type="PANTHER" id="PTHR16515:SF49">
    <property type="entry name" value="GASTRULA ZINC FINGER PROTEIN XLCGF49.1-LIKE-RELATED"/>
    <property type="match status" value="1"/>
</dbReference>
<dbReference type="FunFam" id="3.30.160.60:FF:001732">
    <property type="entry name" value="Zgc:162936"/>
    <property type="match status" value="1"/>
</dbReference>
<proteinExistence type="predicted"/>
<evidence type="ECO:0000256" key="2">
    <source>
        <dbReference type="ARBA" id="ARBA00022723"/>
    </source>
</evidence>
<feature type="domain" description="C2H2-type" evidence="11">
    <location>
        <begin position="111"/>
        <end position="138"/>
    </location>
</feature>
<feature type="non-terminal residue" evidence="12">
    <location>
        <position position="159"/>
    </location>
</feature>
<dbReference type="PANTHER" id="PTHR16515">
    <property type="entry name" value="PR DOMAIN ZINC FINGER PROTEIN"/>
    <property type="match status" value="1"/>
</dbReference>
<dbReference type="InterPro" id="IPR046341">
    <property type="entry name" value="SET_dom_sf"/>
</dbReference>
<accession>A0A1B6EUT1</accession>
<evidence type="ECO:0000256" key="3">
    <source>
        <dbReference type="ARBA" id="ARBA00022737"/>
    </source>
</evidence>
<feature type="domain" description="C2H2-type" evidence="11">
    <location>
        <begin position="139"/>
        <end position="159"/>
    </location>
</feature>
<evidence type="ECO:0000256" key="5">
    <source>
        <dbReference type="ARBA" id="ARBA00022833"/>
    </source>
</evidence>
<dbReference type="Gene3D" id="3.30.160.60">
    <property type="entry name" value="Classic Zinc Finger"/>
    <property type="match status" value="2"/>
</dbReference>
<evidence type="ECO:0000256" key="8">
    <source>
        <dbReference type="ARBA" id="ARBA00023163"/>
    </source>
</evidence>
<keyword evidence="7" id="KW-0238">DNA-binding</keyword>
<organism evidence="12">
    <name type="scientific">Cuerna arida</name>
    <dbReference type="NCBI Taxonomy" id="1464854"/>
    <lineage>
        <taxon>Eukaryota</taxon>
        <taxon>Metazoa</taxon>
        <taxon>Ecdysozoa</taxon>
        <taxon>Arthropoda</taxon>
        <taxon>Hexapoda</taxon>
        <taxon>Insecta</taxon>
        <taxon>Pterygota</taxon>
        <taxon>Neoptera</taxon>
        <taxon>Paraneoptera</taxon>
        <taxon>Hemiptera</taxon>
        <taxon>Auchenorrhyncha</taxon>
        <taxon>Membracoidea</taxon>
        <taxon>Cicadellidae</taxon>
        <taxon>Cicadellinae</taxon>
        <taxon>Proconiini</taxon>
        <taxon>Cuerna</taxon>
    </lineage>
</organism>
<dbReference type="GO" id="GO:0005694">
    <property type="term" value="C:chromosome"/>
    <property type="evidence" value="ECO:0007669"/>
    <property type="project" value="UniProtKB-ARBA"/>
</dbReference>
<dbReference type="Pfam" id="PF00096">
    <property type="entry name" value="zf-C2H2"/>
    <property type="match status" value="1"/>
</dbReference>
<keyword evidence="4 10" id="KW-0863">Zinc-finger</keyword>
<dbReference type="GO" id="GO:0005634">
    <property type="term" value="C:nucleus"/>
    <property type="evidence" value="ECO:0007669"/>
    <property type="project" value="UniProtKB-SubCell"/>
</dbReference>
<evidence type="ECO:0000256" key="6">
    <source>
        <dbReference type="ARBA" id="ARBA00023015"/>
    </source>
</evidence>
<dbReference type="InterPro" id="IPR001214">
    <property type="entry name" value="SET_dom"/>
</dbReference>
<dbReference type="InterPro" id="IPR036236">
    <property type="entry name" value="Znf_C2H2_sf"/>
</dbReference>
<dbReference type="AlphaFoldDB" id="A0A1B6EUT1"/>
<dbReference type="GO" id="GO:0008270">
    <property type="term" value="F:zinc ion binding"/>
    <property type="evidence" value="ECO:0007669"/>
    <property type="project" value="UniProtKB-KW"/>
</dbReference>
<reference evidence="12" key="1">
    <citation type="submission" date="2015-11" db="EMBL/GenBank/DDBJ databases">
        <title>De novo transcriptome assembly of four potential Pierce s Disease insect vectors from Arizona vineyards.</title>
        <authorList>
            <person name="Tassone E.E."/>
        </authorList>
    </citation>
    <scope>NUCLEOTIDE SEQUENCE</scope>
</reference>
<dbReference type="GO" id="GO:0008276">
    <property type="term" value="F:protein methyltransferase activity"/>
    <property type="evidence" value="ECO:0007669"/>
    <property type="project" value="UniProtKB-ARBA"/>
</dbReference>
<dbReference type="PROSITE" id="PS50157">
    <property type="entry name" value="ZINC_FINGER_C2H2_2"/>
    <property type="match status" value="2"/>
</dbReference>
<gene>
    <name evidence="12" type="ORF">g.10094</name>
</gene>
<keyword evidence="8" id="KW-0804">Transcription</keyword>
<dbReference type="GO" id="GO:0045893">
    <property type="term" value="P:positive regulation of DNA-templated transcription"/>
    <property type="evidence" value="ECO:0007669"/>
    <property type="project" value="UniProtKB-ARBA"/>
</dbReference>
<dbReference type="SUPFAM" id="SSF57667">
    <property type="entry name" value="beta-beta-alpha zinc fingers"/>
    <property type="match status" value="1"/>
</dbReference>
<dbReference type="Pfam" id="PF21549">
    <property type="entry name" value="PRDM2_PR"/>
    <property type="match status" value="1"/>
</dbReference>
<name>A0A1B6EUT1_9HEMI</name>
<dbReference type="GO" id="GO:0008757">
    <property type="term" value="F:S-adenosylmethionine-dependent methyltransferase activity"/>
    <property type="evidence" value="ECO:0007669"/>
    <property type="project" value="UniProtKB-ARBA"/>
</dbReference>
<evidence type="ECO:0000259" key="11">
    <source>
        <dbReference type="PROSITE" id="PS50157"/>
    </source>
</evidence>
<evidence type="ECO:0000313" key="12">
    <source>
        <dbReference type="EMBL" id="JAS41483.1"/>
    </source>
</evidence>
<dbReference type="GO" id="GO:0008170">
    <property type="term" value="F:N-methyltransferase activity"/>
    <property type="evidence" value="ECO:0007669"/>
    <property type="project" value="UniProtKB-ARBA"/>
</dbReference>
<dbReference type="InterPro" id="IPR050331">
    <property type="entry name" value="Zinc_finger"/>
</dbReference>
<dbReference type="GO" id="GO:0043565">
    <property type="term" value="F:sequence-specific DNA binding"/>
    <property type="evidence" value="ECO:0007669"/>
    <property type="project" value="UniProtKB-ARBA"/>
</dbReference>
<sequence length="159" mass="18300">NLMAFQYKGHLYYRTVKPVPPKAELFVWYGKEYAEKLGISVESFRSRNTSHLKNLVFPCDKCNTTYTSPLYLENHRKSCKANRGPKVLVEPDSLPSDVRTLGSVRDGKKVYSCPVCQYETGLLQCMKQHLSVHTRQKPHTCDVCGKRFTCTSNLIKHKR</sequence>
<comment type="subcellular location">
    <subcellularLocation>
        <location evidence="1">Nucleus</location>
    </subcellularLocation>
</comment>